<dbReference type="OrthoDB" id="9801160at2"/>
<evidence type="ECO:0000313" key="2">
    <source>
        <dbReference type="EMBL" id="KGE70954.1"/>
    </source>
</evidence>
<keyword evidence="3" id="KW-1185">Reference proteome</keyword>
<accession>A0A098QTC0</accession>
<reference evidence="2 3" key="1">
    <citation type="submission" date="2014-05" db="EMBL/GenBank/DDBJ databases">
        <title>De novo Genome Sequence of Spirocheata sp.</title>
        <authorList>
            <person name="Shivani Y."/>
            <person name="Subhash Y."/>
            <person name="Tushar L."/>
            <person name="Sasikala C."/>
            <person name="Ramana C.V."/>
        </authorList>
    </citation>
    <scope>NUCLEOTIDE SEQUENCE [LARGE SCALE GENOMIC DNA]</scope>
    <source>
        <strain evidence="2 3">JC230</strain>
    </source>
</reference>
<organism evidence="2 3">
    <name type="scientific">Spirochaeta lutea</name>
    <dbReference type="NCBI Taxonomy" id="1480694"/>
    <lineage>
        <taxon>Bacteria</taxon>
        <taxon>Pseudomonadati</taxon>
        <taxon>Spirochaetota</taxon>
        <taxon>Spirochaetia</taxon>
        <taxon>Spirochaetales</taxon>
        <taxon>Spirochaetaceae</taxon>
        <taxon>Spirochaeta</taxon>
    </lineage>
</organism>
<name>A0A098QTC0_9SPIO</name>
<dbReference type="RefSeq" id="WP_037549583.1">
    <property type="nucleotide sequence ID" value="NZ_JNUP01000071.1"/>
</dbReference>
<dbReference type="eggNOG" id="COG2316">
    <property type="taxonomic scope" value="Bacteria"/>
</dbReference>
<gene>
    <name evidence="2" type="ORF">DC28_13525</name>
</gene>
<feature type="region of interest" description="Disordered" evidence="1">
    <location>
        <begin position="1"/>
        <end position="22"/>
    </location>
</feature>
<protein>
    <submittedName>
        <fullName evidence="2">Hydrolase</fullName>
    </submittedName>
</protein>
<proteinExistence type="predicted"/>
<dbReference type="STRING" id="1480694.DC28_13525"/>
<dbReference type="Proteomes" id="UP000029692">
    <property type="component" value="Unassembled WGS sequence"/>
</dbReference>
<dbReference type="GO" id="GO:0016787">
    <property type="term" value="F:hydrolase activity"/>
    <property type="evidence" value="ECO:0007669"/>
    <property type="project" value="UniProtKB-KW"/>
</dbReference>
<dbReference type="SUPFAM" id="SSF109604">
    <property type="entry name" value="HD-domain/PDEase-like"/>
    <property type="match status" value="1"/>
</dbReference>
<evidence type="ECO:0000313" key="3">
    <source>
        <dbReference type="Proteomes" id="UP000029692"/>
    </source>
</evidence>
<keyword evidence="2" id="KW-0378">Hydrolase</keyword>
<dbReference type="PANTHER" id="PTHR38659">
    <property type="entry name" value="METAL-DEPENDENT PHOSPHOHYDROLASE"/>
    <property type="match status" value="1"/>
</dbReference>
<evidence type="ECO:0000256" key="1">
    <source>
        <dbReference type="SAM" id="MobiDB-lite"/>
    </source>
</evidence>
<dbReference type="PANTHER" id="PTHR38659:SF2">
    <property type="entry name" value="HDIG DOMAIN PROTEIN"/>
    <property type="match status" value="1"/>
</dbReference>
<comment type="caution">
    <text evidence="2">The sequence shown here is derived from an EMBL/GenBank/DDBJ whole genome shotgun (WGS) entry which is preliminary data.</text>
</comment>
<sequence length="197" mass="22711">MADLQLGRTEFGRPQDRGNLPSPEQVRSLLDEWVPNDRLRLHMEQLGDLMEAWARRQGLDEQTCWLWKATGLLHDADWDRWPEEHCRKIIEYGEAQHWDPRLLRGIASHSPRHFGVDPQSELERMIYAFDELSGFVHAVSLVRPGGYEGMAVKSVKKKLKEKSFAAQVNREEIADAAQKADIPMEELIQFIIQVQAG</sequence>
<dbReference type="AlphaFoldDB" id="A0A098QTC0"/>
<dbReference type="EMBL" id="JNUP01000071">
    <property type="protein sequence ID" value="KGE70954.1"/>
    <property type="molecule type" value="Genomic_DNA"/>
</dbReference>